<keyword evidence="4" id="KW-1185">Reference proteome</keyword>
<proteinExistence type="predicted"/>
<dbReference type="InParanoid" id="A0A507B3G0"/>
<evidence type="ECO:0000256" key="1">
    <source>
        <dbReference type="SAM" id="MobiDB-lite"/>
    </source>
</evidence>
<dbReference type="EMBL" id="SKBQ01000029">
    <property type="protein sequence ID" value="TPX14287.1"/>
    <property type="molecule type" value="Genomic_DNA"/>
</dbReference>
<organism evidence="3 4">
    <name type="scientific">Thyridium curvatum</name>
    <dbReference type="NCBI Taxonomy" id="1093900"/>
    <lineage>
        <taxon>Eukaryota</taxon>
        <taxon>Fungi</taxon>
        <taxon>Dikarya</taxon>
        <taxon>Ascomycota</taxon>
        <taxon>Pezizomycotina</taxon>
        <taxon>Sordariomycetes</taxon>
        <taxon>Sordariomycetidae</taxon>
        <taxon>Thyridiales</taxon>
        <taxon>Thyridiaceae</taxon>
        <taxon>Thyridium</taxon>
    </lineage>
</organism>
<protein>
    <recommendedName>
        <fullName evidence="2">DUF7729 domain-containing protein</fullName>
    </recommendedName>
</protein>
<feature type="compositionally biased region" description="Polar residues" evidence="1">
    <location>
        <begin position="1"/>
        <end position="13"/>
    </location>
</feature>
<dbReference type="RefSeq" id="XP_030995998.1">
    <property type="nucleotide sequence ID" value="XM_031140009.1"/>
</dbReference>
<comment type="caution">
    <text evidence="3">The sequence shown here is derived from an EMBL/GenBank/DDBJ whole genome shotgun (WGS) entry which is preliminary data.</text>
</comment>
<dbReference type="Pfam" id="PF24855">
    <property type="entry name" value="DUF7729"/>
    <property type="match status" value="1"/>
</dbReference>
<feature type="region of interest" description="Disordered" evidence="1">
    <location>
        <begin position="1"/>
        <end position="24"/>
    </location>
</feature>
<reference evidence="3 4" key="1">
    <citation type="submission" date="2019-06" db="EMBL/GenBank/DDBJ databases">
        <title>Draft genome sequence of the filamentous fungus Phialemoniopsis curvata isolated from diesel fuel.</title>
        <authorList>
            <person name="Varaljay V.A."/>
            <person name="Lyon W.J."/>
            <person name="Crouch A.L."/>
            <person name="Drake C.E."/>
            <person name="Hollomon J.M."/>
            <person name="Nadeau L.J."/>
            <person name="Nunn H.S."/>
            <person name="Stevenson B.S."/>
            <person name="Bojanowski C.L."/>
            <person name="Crookes-Goodson W.J."/>
        </authorList>
    </citation>
    <scope>NUCLEOTIDE SEQUENCE [LARGE SCALE GENOMIC DNA]</scope>
    <source>
        <strain evidence="3 4">D216</strain>
    </source>
</reference>
<feature type="domain" description="DUF7729" evidence="2">
    <location>
        <begin position="124"/>
        <end position="335"/>
    </location>
</feature>
<name>A0A507B3G0_9PEZI</name>
<dbReference type="InterPro" id="IPR056146">
    <property type="entry name" value="DUF7729"/>
</dbReference>
<dbReference type="PANTHER" id="PTHR39460:SF1">
    <property type="entry name" value="C6 TRANSCRIPTION FACTOR"/>
    <property type="match status" value="1"/>
</dbReference>
<evidence type="ECO:0000313" key="3">
    <source>
        <dbReference type="EMBL" id="TPX14287.1"/>
    </source>
</evidence>
<dbReference type="AlphaFoldDB" id="A0A507B3G0"/>
<dbReference type="GeneID" id="41972930"/>
<dbReference type="PANTHER" id="PTHR39460">
    <property type="entry name" value="EXPRESSED PROTEIN"/>
    <property type="match status" value="1"/>
</dbReference>
<evidence type="ECO:0000313" key="4">
    <source>
        <dbReference type="Proteomes" id="UP000319257"/>
    </source>
</evidence>
<evidence type="ECO:0000259" key="2">
    <source>
        <dbReference type="Pfam" id="PF24855"/>
    </source>
</evidence>
<gene>
    <name evidence="3" type="ORF">E0L32_005483</name>
</gene>
<dbReference type="OrthoDB" id="2564812at2759"/>
<accession>A0A507B3G0</accession>
<dbReference type="Proteomes" id="UP000319257">
    <property type="component" value="Unassembled WGS sequence"/>
</dbReference>
<sequence>MASALISASQGGRRTQHIAKDSSHVLSRRRPRLQQWLALFLTLLSFLSVANAASITADIAATETLLVDQRIPILEDGGWTMLSQEEHELRRHKRAASESVTTTIKVPVTTITQQTRANAAPASPLPSPFDSNLASNFSRNGDGNGACPSFINAFLTDPTFKQCYPISTLLQTSRSFFEASKSLVSITQVLDASCSANVTTCSPYLKTLAKRLIDPDVCGTDYQLRNSIVVQAYLGMSAYESLYQATCLKDPETSMYCYANAVTNLSTPSNVYFYYLPLNMTLPRSSTPTCNTCLQRTMAIFQAASANRKLAIADTYVPAAQQVEAFCGPEFVNDTLPVAIVANAAPGSPRQGPSWLIPVILLVAAVHWLL</sequence>